<keyword evidence="13" id="KW-1185">Reference proteome</keyword>
<feature type="transmembrane region" description="Helical" evidence="9">
    <location>
        <begin position="317"/>
        <end position="341"/>
    </location>
</feature>
<dbReference type="InterPro" id="IPR001320">
    <property type="entry name" value="Iontro_rcpt_C"/>
</dbReference>
<dbReference type="GO" id="GO:0015276">
    <property type="term" value="F:ligand-gated monoatomic ion channel activity"/>
    <property type="evidence" value="ECO:0007669"/>
    <property type="project" value="InterPro"/>
</dbReference>
<feature type="chain" id="PRO_5042268443" description="Ionotropic glutamate receptor C-terminal domain-containing protein" evidence="10">
    <location>
        <begin position="24"/>
        <end position="610"/>
    </location>
</feature>
<protein>
    <recommendedName>
        <fullName evidence="11">Ionotropic glutamate receptor C-terminal domain-containing protein</fullName>
    </recommendedName>
</protein>
<proteinExistence type="inferred from homology"/>
<keyword evidence="6 9" id="KW-0472">Membrane</keyword>
<name>A0AAE1PQA0_9EUCA</name>
<dbReference type="PANTHER" id="PTHR42643:SF24">
    <property type="entry name" value="IONOTROPIC RECEPTOR 60A"/>
    <property type="match status" value="1"/>
</dbReference>
<keyword evidence="5 9" id="KW-1133">Transmembrane helix</keyword>
<dbReference type="PANTHER" id="PTHR42643">
    <property type="entry name" value="IONOTROPIC RECEPTOR 20A-RELATED"/>
    <property type="match status" value="1"/>
</dbReference>
<evidence type="ECO:0000256" key="3">
    <source>
        <dbReference type="ARBA" id="ARBA00022475"/>
    </source>
</evidence>
<evidence type="ECO:0000256" key="6">
    <source>
        <dbReference type="ARBA" id="ARBA00023136"/>
    </source>
</evidence>
<dbReference type="InterPro" id="IPR052192">
    <property type="entry name" value="Insect_Ionotropic_Sensory_Rcpt"/>
</dbReference>
<dbReference type="Pfam" id="PF00060">
    <property type="entry name" value="Lig_chan"/>
    <property type="match status" value="1"/>
</dbReference>
<keyword evidence="3" id="KW-1003">Cell membrane</keyword>
<organism evidence="12 13">
    <name type="scientific">Petrolisthes manimaculis</name>
    <dbReference type="NCBI Taxonomy" id="1843537"/>
    <lineage>
        <taxon>Eukaryota</taxon>
        <taxon>Metazoa</taxon>
        <taxon>Ecdysozoa</taxon>
        <taxon>Arthropoda</taxon>
        <taxon>Crustacea</taxon>
        <taxon>Multicrustacea</taxon>
        <taxon>Malacostraca</taxon>
        <taxon>Eumalacostraca</taxon>
        <taxon>Eucarida</taxon>
        <taxon>Decapoda</taxon>
        <taxon>Pleocyemata</taxon>
        <taxon>Anomura</taxon>
        <taxon>Galatheoidea</taxon>
        <taxon>Porcellanidae</taxon>
        <taxon>Petrolisthes</taxon>
    </lineage>
</organism>
<evidence type="ECO:0000256" key="5">
    <source>
        <dbReference type="ARBA" id="ARBA00022989"/>
    </source>
</evidence>
<feature type="signal peptide" evidence="10">
    <location>
        <begin position="1"/>
        <end position="23"/>
    </location>
</feature>
<accession>A0AAE1PQA0</accession>
<keyword evidence="10" id="KW-0732">Signal</keyword>
<evidence type="ECO:0000256" key="10">
    <source>
        <dbReference type="SAM" id="SignalP"/>
    </source>
</evidence>
<gene>
    <name evidence="12" type="ORF">Pmani_015795</name>
</gene>
<reference evidence="12" key="1">
    <citation type="submission" date="2023-11" db="EMBL/GenBank/DDBJ databases">
        <title>Genome assemblies of two species of porcelain crab, Petrolisthes cinctipes and Petrolisthes manimaculis (Anomura: Porcellanidae).</title>
        <authorList>
            <person name="Angst P."/>
        </authorList>
    </citation>
    <scope>NUCLEOTIDE SEQUENCE</scope>
    <source>
        <strain evidence="12">PB745_02</strain>
        <tissue evidence="12">Gill</tissue>
    </source>
</reference>
<keyword evidence="7" id="KW-0675">Receptor</keyword>
<dbReference type="EMBL" id="JAWZYT010001378">
    <property type="protein sequence ID" value="KAK4312781.1"/>
    <property type="molecule type" value="Genomic_DNA"/>
</dbReference>
<feature type="domain" description="Ionotropic glutamate receptor C-terminal" evidence="11">
    <location>
        <begin position="315"/>
        <end position="592"/>
    </location>
</feature>
<sequence>MDVATFRILTRCALLVTIAFTTGIDGDAEQISEMVRELLELHHSRCRLIFFNLTPHMELISSFNRWKNNGVVILSGTSSNNSYQMLWGDNSTTCRMLLLHLNNNDTITNSTLRLLEDNGLWKLPDAEVLILGLKSEVEAVLLHRCFRNTIHATYFGLHSEMLEAPTSIQTFRSTKVSTKSQLDNLQGYKFKVVTVSYFPYIDYVNHHNEPGTTVTLKDSIDARLIHSFANKLNFTFEIREEPKRSWGLERNGIFSGMMGQLQREEVDFCTEAAPTPERLIAIEYARGYPSDIMVITSLKPSLLPQHLALVRPFSGEVWGGLMVSVVIWSITLWMLQLVWIWRMGGSSIQFNAAFLYSWGALLEQSIPDPSSNNFGKMLVGWWLVFCLIFTTGFRSSLIAHLTVQGSSPPLETLDIMVMQDDWKWGTEERLYKGAVIEYFVKHTDPVIRQVHDGLEVLGATDALEKVRSGGYSFICFRNYIYVIVASLYTDTRGYSPFFVSNKGISVLANLGWGFRKGAPFYSLFMNLLNHMEEAGLTSYWTKDVVARRIKENRAIYNQSSQDTSNVDLSDGRIEVALRLKHLQGAYYLLFMGSVIAFMTLMIENFSQFSS</sequence>
<feature type="transmembrane region" description="Helical" evidence="9">
    <location>
        <begin position="585"/>
        <end position="602"/>
    </location>
</feature>
<dbReference type="Gene3D" id="1.10.287.70">
    <property type="match status" value="1"/>
</dbReference>
<evidence type="ECO:0000256" key="7">
    <source>
        <dbReference type="ARBA" id="ARBA00023170"/>
    </source>
</evidence>
<keyword evidence="8" id="KW-0325">Glycoprotein</keyword>
<evidence type="ECO:0000256" key="2">
    <source>
        <dbReference type="ARBA" id="ARBA00008685"/>
    </source>
</evidence>
<keyword evidence="4 9" id="KW-0812">Transmembrane</keyword>
<dbReference type="Proteomes" id="UP001292094">
    <property type="component" value="Unassembled WGS sequence"/>
</dbReference>
<evidence type="ECO:0000256" key="4">
    <source>
        <dbReference type="ARBA" id="ARBA00022692"/>
    </source>
</evidence>
<dbReference type="SUPFAM" id="SSF53850">
    <property type="entry name" value="Periplasmic binding protein-like II"/>
    <property type="match status" value="1"/>
</dbReference>
<dbReference type="GO" id="GO:0050906">
    <property type="term" value="P:detection of stimulus involved in sensory perception"/>
    <property type="evidence" value="ECO:0007669"/>
    <property type="project" value="UniProtKB-ARBA"/>
</dbReference>
<evidence type="ECO:0000313" key="12">
    <source>
        <dbReference type="EMBL" id="KAK4312781.1"/>
    </source>
</evidence>
<comment type="subcellular location">
    <subcellularLocation>
        <location evidence="1">Cell membrane</location>
        <topology evidence="1">Multi-pass membrane protein</topology>
    </subcellularLocation>
</comment>
<comment type="caution">
    <text evidence="12">The sequence shown here is derived from an EMBL/GenBank/DDBJ whole genome shotgun (WGS) entry which is preliminary data.</text>
</comment>
<dbReference type="GO" id="GO:0005886">
    <property type="term" value="C:plasma membrane"/>
    <property type="evidence" value="ECO:0007669"/>
    <property type="project" value="UniProtKB-SubCell"/>
</dbReference>
<dbReference type="AlphaFoldDB" id="A0AAE1PQA0"/>
<evidence type="ECO:0000256" key="8">
    <source>
        <dbReference type="ARBA" id="ARBA00023180"/>
    </source>
</evidence>
<dbReference type="Gene3D" id="3.40.190.10">
    <property type="entry name" value="Periplasmic binding protein-like II"/>
    <property type="match status" value="1"/>
</dbReference>
<comment type="similarity">
    <text evidence="2">Belongs to the glutamate-gated ion channel (TC 1.A.10.1) family.</text>
</comment>
<evidence type="ECO:0000313" key="13">
    <source>
        <dbReference type="Proteomes" id="UP001292094"/>
    </source>
</evidence>
<evidence type="ECO:0000259" key="11">
    <source>
        <dbReference type="Pfam" id="PF00060"/>
    </source>
</evidence>
<feature type="transmembrane region" description="Helical" evidence="9">
    <location>
        <begin position="378"/>
        <end position="397"/>
    </location>
</feature>
<evidence type="ECO:0000256" key="1">
    <source>
        <dbReference type="ARBA" id="ARBA00004651"/>
    </source>
</evidence>
<evidence type="ECO:0000256" key="9">
    <source>
        <dbReference type="SAM" id="Phobius"/>
    </source>
</evidence>